<protein>
    <submittedName>
        <fullName evidence="1">Uncharacterized protein</fullName>
    </submittedName>
</protein>
<dbReference type="AlphaFoldDB" id="S4YSP6"/>
<organism evidence="1 2">
    <name type="scientific">Serratia plymuthica S13</name>
    <dbReference type="NCBI Taxonomy" id="1348660"/>
    <lineage>
        <taxon>Bacteria</taxon>
        <taxon>Pseudomonadati</taxon>
        <taxon>Pseudomonadota</taxon>
        <taxon>Gammaproteobacteria</taxon>
        <taxon>Enterobacterales</taxon>
        <taxon>Yersiniaceae</taxon>
        <taxon>Serratia</taxon>
    </lineage>
</organism>
<name>S4YSP6_SERPL</name>
<dbReference type="EMBL" id="CP006566">
    <property type="protein sequence ID" value="AGP47290.1"/>
    <property type="molecule type" value="Genomic_DNA"/>
</dbReference>
<proteinExistence type="predicted"/>
<dbReference type="Proteomes" id="UP000014900">
    <property type="component" value="Chromosome"/>
</dbReference>
<accession>S4YSP6</accession>
<evidence type="ECO:0000313" key="2">
    <source>
        <dbReference type="Proteomes" id="UP000014900"/>
    </source>
</evidence>
<gene>
    <name evidence="1" type="ORF">M621_20570</name>
</gene>
<evidence type="ECO:0000313" key="1">
    <source>
        <dbReference type="EMBL" id="AGP47290.1"/>
    </source>
</evidence>
<dbReference type="HOGENOM" id="CLU_3084652_0_0_6"/>
<sequence>MFLLSAMEAADYGVRGNLGLKCSESVNNYAVFILSPIGGGILCRFFGQAWQG</sequence>
<dbReference type="KEGG" id="sry:M621_20570"/>
<reference evidence="1 2" key="1">
    <citation type="journal article" date="2013" name="Genome Announc.">
        <title>Genome Sequence of Serratia plymuthica Strain S13, an Endophyte with Germination- and Plant-Growth-Promoting Activity from the Flower of Styrian Oil Pumpkin.</title>
        <authorList>
            <person name="Muller H."/>
            <person name="Furnkranz M."/>
            <person name="Grube M."/>
            <person name="Berg G."/>
        </authorList>
    </citation>
    <scope>NUCLEOTIDE SEQUENCE [LARGE SCALE GENOMIC DNA]</scope>
    <source>
        <strain evidence="1">S13</strain>
    </source>
</reference>